<proteinExistence type="predicted"/>
<organism evidence="1 2">
    <name type="scientific">Rhodococcus phage Reynauld</name>
    <dbReference type="NCBI Taxonomy" id="3062845"/>
    <lineage>
        <taxon>Viruses</taxon>
        <taxon>Duplodnaviria</taxon>
        <taxon>Heunggongvirae</taxon>
        <taxon>Uroviricota</taxon>
        <taxon>Caudoviricetes</taxon>
        <taxon>Caudoviricetes incertae sedis</taxon>
        <taxon>Reynauldvirus</taxon>
        <taxon>Reynauldvirus reynauld</taxon>
    </lineage>
</organism>
<reference evidence="1" key="1">
    <citation type="submission" date="2023-06" db="EMBL/GenBank/DDBJ databases">
        <authorList>
            <person name="DeJong R.J."/>
            <person name="Yoon E."/>
            <person name="Radersma M."/>
            <person name="Veenstra M."/>
            <person name="Churu J."/>
            <person name="Moleakunnel K."/>
            <person name="Weaver G."/>
            <person name="Hill E."/>
            <person name="Janvier A."/>
            <person name="Harlow L."/>
            <person name="Kramer C."/>
            <person name="Seinen K."/>
            <person name="Chen A."/>
            <person name="Minasian M."/>
            <person name="Doorn S."/>
            <person name="Dole C."/>
            <person name="Ramsey F."/>
            <person name="Nieze J."/>
            <person name="Baker A."/>
            <person name="Swierenga S."/>
            <person name="White A."/>
            <person name="Howland A."/>
            <person name="Ko C."/>
            <person name="Russell D.A."/>
            <person name="Jacobs-Sera D."/>
            <person name="Hatfull G.F."/>
        </authorList>
    </citation>
    <scope>NUCLEOTIDE SEQUENCE</scope>
</reference>
<dbReference type="EMBL" id="OR159659">
    <property type="protein sequence ID" value="WKW85482.1"/>
    <property type="molecule type" value="Genomic_DNA"/>
</dbReference>
<evidence type="ECO:0000313" key="2">
    <source>
        <dbReference type="Proteomes" id="UP001654496"/>
    </source>
</evidence>
<sequence length="3192" mass="333591">MTSAEINILIRSRAKEARAVFAAVLRDLNKISAAAAQAGNVLDGLTGASAGYVSALGGVSAAAADLAKALALINRSGPAASKNILNIGVAAELSAGTVLQASVAADAFAASLLRLSTAAATAATNLSAYAAAARSAAAAAKAAAKGTAAAADAQAASAASAATSARTAGAELATLAGAQAATARSARGLSRDAYAMGDTIHAQATRLNADGTVWNQFDQGLKAIGQTHQRTGKAFQDTTEEVRKSGDEAGRTGGRFDAAGERLNAFNTKLWDTSDSLRKAGSQMQWTGRQLAVMFTAPTLLAGGLGVAWALEYEKAFTRIKKVYNGDMQELGGIGPEFKGSKFDKFFTAVSNKFGIAREEIADVAADFAQAGLSGAQLAKATKLTAEFSIVGDQDLKKSTEDIISVMAQYKLSSDQMAEAIAHLNAISNETPVSMADLTAGFVRTASVAKEAGVDVRHLGAFIAALTPAAGTATVTANGLKSVFTRLMVPTKEAAGVLEQVGIITDDPNWMSKNAVERLALLSEKFEGLSQQQKFDLAKPFAGLYQINKFVALMDDLADSQGNYAKALAATESPAKSFATYQKELNAFLNSNPQKLKQAGTIIKNSLADAIIPLVPHIVWLAQAIAKVMNGFANMSPEMQKFIVYAALALAAVGPLAMLIGSFAILFGSAGKALSIFGKLLSWTAFNFLGLGKATKQVGDEVVTRTPLIVRAWRGMMAALRGVTTVGAAAINGAWKLGMTLFGLILKVGGALGLKNFAWYQALMVKVSANTQRTIVGQTIAGQRAAAAATAAGGRAQAAGAAAGMAGATKATKAGGRGWIGALIGIVAMFPGTVWKGIKAIPGLFAAMVGQVRAVLSQIGLVFRTVFSGGTVTAVEGTLAKIMVSITSWAARAARAVAGLFPRLGPMLLRSLTAIVPRIGAAGAAIAAGLTGPIGWAIAGIVTLITLFPKQTWNAIKGLAVMLATPFILGARNIVRVLQSVIDAVGQWGSGVREIASKVLDDDGVPILAKPFVIGVRVIAAALRALPGIVVSVFEGVVRVIQRAARAVYEAFSYINPFAHHSPSLVENVTGGMAIVRDEFAVSADSIAASTKRAYDSISAMGQLTAGLRGRVEGMQREETLTKIGETDPSAKAAYLMLERALPGLKSQLASANRAIEQQKSVISGLERQIKAADKAIDGMNDQLDVLRERADAASEALNAAKERLDTFANAPLVGMRAMSDAIFENEMAQKRLRLEIMKMEEAGQTVDDVTDRMAALQGQIETLSGERQALRLGGAGSDILGVYDKMIADLEAQQGATAVDQLSPIAEAQKQLEELQRRGEQLDLENALKFDPLTRQIAQMVDTTKELSFAEITTGIRTNQAAIAQLTVEYDKANSAVAQQEAVIKQAEAARDALNDKLEIEQERLDELTSAQEGLENAIRDVEDAMSDIVGWVDDLNRMLEENEEKAKKAKDAAEDLAAAWENAGLGDFDTGAGLSTLDNAFDDTDIDSLTQQLTDDVAKMFDNIDIGSAIKGFFANIGRWFLSLPGKVVGWIAGIPGAIARQVASWAGDAGSWFAGIGASIGSTVSGWASSAGSWLSGVGSAFGSWASGLWSNHIWPGLVSLPGKLGSFLLSLPGQLVSGLAYLAGFMGAFAARTAAGVGAATVTAMAELRAKLFEVVGNLISELPGLLSRMLAVFANLPSLMWDIATRIWGALWDGAVNVFEQIFRGQPGLINTWLGFFYSIPGRMWNIALDIWGALWDGAVNVFEQIFRGQPGLINTWLGFFYSIPGRMRDIALDIWGGLWDGLVWAVKNTMSWINSKIIEPFVQGVKDGLGIHSPSTVFAEIGGFLIDGLWQGIKNAGSWFKDKVLGWVEDHIPGPIKWALDIHSPSGVTEAIGVNVGEGLAQGIESQAPAVKGAMDKVTSQITSITLPAAPMGDVFAEFAKSTGTAADKLAILKDGLAAFRTESTTAQDVMQAVNDTMRDTPMALEGFNASMIMASGQIDTTTEAGSRMYSQIKDVQAAFDGAAATAFQSAIDQGKSMDEAARAAQDASQRVRDTFVQQAIEAGLPIEAANRLADTYGMIPKDVFTKFNVDLNQADDEVKRFMNEDRTIRINADIIARRLEVNRAAWDSMTAEQQRDSNNASIYSGGGVPKRADGGWIDGPGGPRDDKILALVSNREFIVNARQAARYASILEQINAGTFEVGATLMSMPRFADGGPIGALGRSMATAGSGSGALRDGVAAATTESLEMWRKYVASMETATDALSASQAAEFAGMSATTTAVTAAMSATNQAAYVAMSAAVQTTATAMSSAVVATTTKMTDDMSAKFAAGRDAAVSASATATDTVTTNFQSLATNLASIFNEQIVPIFNAFGPALGTVEGWFGSSVGNIGTIWGGVREPVAAPSRFIVNDVYNNGIRTAWNNVSGWLGLGPLPEAVAAFQSGGAVVDRASLVNPNSPRDIRRGGRLTGSTAGDRTLFAGQGGEFVLSRRMVEQAGGTGRLEAWRRAAMAGRSAEGALSGVPAFANGGAVPGAVLAAEDMLRKHARGQAYVYGGVGPDGFDCSGIASAVWGVLTGQGNPFQRFFTTEANFSQFGFERGLNGLATIGVHNGGGGPFSHMAGTLNGINYESGGAHNSTQYGGPAAGSDHPQFEHAYTLKEIGGVFQSGGLGGGSGLSMLQRVTAEFTKVMDPIRGNIPALAGGIGAVPPTGYQKYYDDVSKYLYGKASEYDAAHPARGNMAYDGSGVEQWRGLVQKVLREKGLPVTLDERVLYQMQTESGGNPNALNDWDINWQNGNPSKGLMQVIQTTFEDFKDPGYDNIWDPESNIRASLNYAIARYGSVENAFRGVGYDSGGWLMPGENQRVYNATGKPEPVLTSEQWAQVGKMAEAVQALSSDALVDSITEAVGGLFGKRPVIDQATAVANAVAASAKEWTPAIYDAAASQTAAADSVAKSASASANAASSFEQTAKQIAGTVNALAQVAAAVATAAQAEEQNFEAWAPVLGAIGGLIEGLPRLDPSYVGADGSALERGLNDVANVGKGLYNVVRDVAPSVLSTVATVGVGIAKLAAENGPLISAALAMLPVNPVGAAIMAAPVLLQGITTLLPTIVQAVTQIVPTLLKGLFALTTKFAPGAQPTYDSMEAAAKAAAAAQTQFRETGSLSGESVQQVSTTKNVQLNIYGDVSLPNIKSGNDAKSFVTNLQALAEG</sequence>
<keyword evidence="2" id="KW-1185">Reference proteome</keyword>
<accession>A0ACD4UI77</accession>
<evidence type="ECO:0000313" key="1">
    <source>
        <dbReference type="EMBL" id="WKW85482.1"/>
    </source>
</evidence>
<dbReference type="Proteomes" id="UP001654496">
    <property type="component" value="Segment"/>
</dbReference>
<protein>
    <submittedName>
        <fullName evidence="1">Tape measure protein</fullName>
    </submittedName>
</protein>
<gene>
    <name evidence="1" type="primary">30</name>
    <name evidence="1" type="ORF">SEA_REYNAULD_30</name>
</gene>
<name>A0ACD4UI77_9CAUD</name>